<comment type="catalytic activity">
    <reaction evidence="4 5">
        <text>L-glutaminyl-[peptide chain release factor] + S-adenosyl-L-methionine = N(5)-methyl-L-glutaminyl-[peptide chain release factor] + S-adenosyl-L-homocysteine + H(+)</text>
        <dbReference type="Rhea" id="RHEA:42896"/>
        <dbReference type="Rhea" id="RHEA-COMP:10271"/>
        <dbReference type="Rhea" id="RHEA-COMP:10272"/>
        <dbReference type="ChEBI" id="CHEBI:15378"/>
        <dbReference type="ChEBI" id="CHEBI:30011"/>
        <dbReference type="ChEBI" id="CHEBI:57856"/>
        <dbReference type="ChEBI" id="CHEBI:59789"/>
        <dbReference type="ChEBI" id="CHEBI:61891"/>
        <dbReference type="EC" id="2.1.1.297"/>
    </reaction>
</comment>
<evidence type="ECO:0000256" key="5">
    <source>
        <dbReference type="HAMAP-Rule" id="MF_02126"/>
    </source>
</evidence>
<dbReference type="InterPro" id="IPR050320">
    <property type="entry name" value="N5-glutamine_MTase"/>
</dbReference>
<keyword evidence="1 5" id="KW-0489">Methyltransferase</keyword>
<keyword evidence="3 5" id="KW-0949">S-adenosyl-L-methionine</keyword>
<evidence type="ECO:0000313" key="9">
    <source>
        <dbReference type="Proteomes" id="UP000435138"/>
    </source>
</evidence>
<evidence type="ECO:0000256" key="1">
    <source>
        <dbReference type="ARBA" id="ARBA00022603"/>
    </source>
</evidence>
<dbReference type="InterPro" id="IPR019874">
    <property type="entry name" value="RF_methyltr_PrmC"/>
</dbReference>
<proteinExistence type="inferred from homology"/>
<comment type="caution">
    <text evidence="8">The sequence shown here is derived from an EMBL/GenBank/DDBJ whole genome shotgun (WGS) entry which is preliminary data.</text>
</comment>
<reference evidence="8 9" key="1">
    <citation type="submission" date="2019-11" db="EMBL/GenBank/DDBJ databases">
        <title>Genome analysis of Rhizobacterium cereale a novel genus and species isolated from maize roots in North Spain.</title>
        <authorList>
            <person name="Menendez E."/>
            <person name="Flores-Felix J.D."/>
            <person name="Ramirez-Bahena M.-H."/>
            <person name="Igual J.M."/>
            <person name="Garcia-Fraile P."/>
            <person name="Peix A."/>
            <person name="Velazquez E."/>
        </authorList>
    </citation>
    <scope>NUCLEOTIDE SEQUENCE [LARGE SCALE GENOMIC DNA]</scope>
    <source>
        <strain evidence="8 9">RZME27</strain>
    </source>
</reference>
<dbReference type="NCBIfam" id="TIGR03534">
    <property type="entry name" value="RF_mod_PrmC"/>
    <property type="match status" value="1"/>
</dbReference>
<keyword evidence="9" id="KW-1185">Reference proteome</keyword>
<sequence length="294" mass="31685">MKTLAEAVMTAKRRLAEAGLADAAFEARYLIGGLLGLSNTEVFTGGERLLTLAETAKIFDAIERRVRHEPVHRIIGARDFHGLTLKLSKETLEPRPDTETLVEALLPHAQKIAAQKGAVRLLDMGTGTGAIALALAKALPQLTAVGSDISRNALDTATANAHLNGIADRFSTRESRWFDTIEGCFDIIVSNPPYIRSDVIPELQPDVRDFDPLVALDGGPDGLDAYRDIAAGARAFLEPGGLIGLEIGYDQKETVAAIFEQQGFTLVDAVRDYGGNDRVLLLRDVAQDQSQAKA</sequence>
<dbReference type="AlphaFoldDB" id="A0A6A8ACW4"/>
<evidence type="ECO:0000313" key="8">
    <source>
        <dbReference type="EMBL" id="MQY47768.1"/>
    </source>
</evidence>
<dbReference type="SUPFAM" id="SSF53335">
    <property type="entry name" value="S-adenosyl-L-methionine-dependent methyltransferases"/>
    <property type="match status" value="1"/>
</dbReference>
<dbReference type="PANTHER" id="PTHR18895:SF74">
    <property type="entry name" value="MTRF1L RELEASE FACTOR GLUTAMINE METHYLTRANSFERASE"/>
    <property type="match status" value="1"/>
</dbReference>
<dbReference type="GO" id="GO:0032259">
    <property type="term" value="P:methylation"/>
    <property type="evidence" value="ECO:0007669"/>
    <property type="project" value="UniProtKB-KW"/>
</dbReference>
<evidence type="ECO:0000256" key="2">
    <source>
        <dbReference type="ARBA" id="ARBA00022679"/>
    </source>
</evidence>
<comment type="function">
    <text evidence="5">Methylates the class 1 translation termination release factors RF1/PrfA and RF2/PrfB on the glutamine residue of the universally conserved GGQ motif.</text>
</comment>
<dbReference type="InterPro" id="IPR002052">
    <property type="entry name" value="DNA_methylase_N6_adenine_CS"/>
</dbReference>
<feature type="binding site" evidence="5">
    <location>
        <position position="148"/>
    </location>
    <ligand>
        <name>S-adenosyl-L-methionine</name>
        <dbReference type="ChEBI" id="CHEBI:59789"/>
    </ligand>
</feature>
<dbReference type="InterPro" id="IPR029063">
    <property type="entry name" value="SAM-dependent_MTases_sf"/>
</dbReference>
<gene>
    <name evidence="5 8" type="primary">prmC</name>
    <name evidence="8" type="ORF">GAO09_17165</name>
</gene>
<dbReference type="EC" id="2.1.1.297" evidence="5"/>
<feature type="binding site" evidence="5">
    <location>
        <position position="177"/>
    </location>
    <ligand>
        <name>S-adenosyl-L-methionine</name>
        <dbReference type="ChEBI" id="CHEBI:59789"/>
    </ligand>
</feature>
<dbReference type="GO" id="GO:0102559">
    <property type="term" value="F:peptide chain release factor N(5)-glutamine methyltransferase activity"/>
    <property type="evidence" value="ECO:0007669"/>
    <property type="project" value="UniProtKB-EC"/>
</dbReference>
<dbReference type="InterPro" id="IPR007848">
    <property type="entry name" value="Small_mtfrase_dom"/>
</dbReference>
<evidence type="ECO:0000256" key="4">
    <source>
        <dbReference type="ARBA" id="ARBA00048391"/>
    </source>
</evidence>
<accession>A0A6A8ACW4</accession>
<feature type="domain" description="Methyltransferase small" evidence="6">
    <location>
        <begin position="117"/>
        <end position="195"/>
    </location>
</feature>
<feature type="binding site" evidence="5">
    <location>
        <begin position="125"/>
        <end position="129"/>
    </location>
    <ligand>
        <name>S-adenosyl-L-methionine</name>
        <dbReference type="ChEBI" id="CHEBI:59789"/>
    </ligand>
</feature>
<dbReference type="Pfam" id="PF17827">
    <property type="entry name" value="PrmC_N"/>
    <property type="match status" value="1"/>
</dbReference>
<dbReference type="Gene3D" id="3.40.50.150">
    <property type="entry name" value="Vaccinia Virus protein VP39"/>
    <property type="match status" value="1"/>
</dbReference>
<dbReference type="Gene3D" id="1.10.8.10">
    <property type="entry name" value="DNA helicase RuvA subunit, C-terminal domain"/>
    <property type="match status" value="1"/>
</dbReference>
<dbReference type="InterPro" id="IPR004556">
    <property type="entry name" value="HemK-like"/>
</dbReference>
<feature type="binding site" evidence="5">
    <location>
        <begin position="191"/>
        <end position="194"/>
    </location>
    <ligand>
        <name>substrate</name>
    </ligand>
</feature>
<comment type="similarity">
    <text evidence="5">Belongs to the protein N5-glutamine methyltransferase family. PrmC subfamily.</text>
</comment>
<name>A0A6A8ACW4_9HYPH</name>
<dbReference type="InterPro" id="IPR040758">
    <property type="entry name" value="PrmC_N"/>
</dbReference>
<organism evidence="8 9">
    <name type="scientific">Endobacterium cereale</name>
    <dbReference type="NCBI Taxonomy" id="2663029"/>
    <lineage>
        <taxon>Bacteria</taxon>
        <taxon>Pseudomonadati</taxon>
        <taxon>Pseudomonadota</taxon>
        <taxon>Alphaproteobacteria</taxon>
        <taxon>Hyphomicrobiales</taxon>
        <taxon>Rhizobiaceae</taxon>
        <taxon>Endobacterium</taxon>
    </lineage>
</organism>
<evidence type="ECO:0000259" key="7">
    <source>
        <dbReference type="Pfam" id="PF17827"/>
    </source>
</evidence>
<evidence type="ECO:0000256" key="3">
    <source>
        <dbReference type="ARBA" id="ARBA00022691"/>
    </source>
</evidence>
<feature type="domain" description="Release factor glutamine methyltransferase N-terminal" evidence="7">
    <location>
        <begin position="6"/>
        <end position="76"/>
    </location>
</feature>
<keyword evidence="2 5" id="KW-0808">Transferase</keyword>
<dbReference type="HAMAP" id="MF_02126">
    <property type="entry name" value="RF_methyltr_PrmC"/>
    <property type="match status" value="1"/>
</dbReference>
<feature type="binding site" evidence="5">
    <location>
        <position position="191"/>
    </location>
    <ligand>
        <name>S-adenosyl-L-methionine</name>
        <dbReference type="ChEBI" id="CHEBI:59789"/>
    </ligand>
</feature>
<protein>
    <recommendedName>
        <fullName evidence="5">Release factor glutamine methyltransferase</fullName>
        <shortName evidence="5">RF MTase</shortName>
        <ecNumber evidence="5">2.1.1.297</ecNumber>
    </recommendedName>
    <alternativeName>
        <fullName evidence="5">N5-glutamine methyltransferase PrmC</fullName>
    </alternativeName>
    <alternativeName>
        <fullName evidence="5">Protein-(glutamine-N5) MTase PrmC</fullName>
    </alternativeName>
    <alternativeName>
        <fullName evidence="5">Protein-glutamine N-methyltransferase PrmC</fullName>
    </alternativeName>
</protein>
<dbReference type="EMBL" id="WIXI01000046">
    <property type="protein sequence ID" value="MQY47768.1"/>
    <property type="molecule type" value="Genomic_DNA"/>
</dbReference>
<dbReference type="PANTHER" id="PTHR18895">
    <property type="entry name" value="HEMK METHYLTRANSFERASE"/>
    <property type="match status" value="1"/>
</dbReference>
<dbReference type="PROSITE" id="PS00092">
    <property type="entry name" value="N6_MTASE"/>
    <property type="match status" value="1"/>
</dbReference>
<dbReference type="RefSeq" id="WP_153355253.1">
    <property type="nucleotide sequence ID" value="NZ_JAYKOO010000009.1"/>
</dbReference>
<dbReference type="Proteomes" id="UP000435138">
    <property type="component" value="Unassembled WGS sequence"/>
</dbReference>
<dbReference type="NCBIfam" id="TIGR00536">
    <property type="entry name" value="hemK_fam"/>
    <property type="match status" value="1"/>
</dbReference>
<evidence type="ECO:0000259" key="6">
    <source>
        <dbReference type="Pfam" id="PF05175"/>
    </source>
</evidence>
<dbReference type="GO" id="GO:0003676">
    <property type="term" value="F:nucleic acid binding"/>
    <property type="evidence" value="ECO:0007669"/>
    <property type="project" value="InterPro"/>
</dbReference>
<dbReference type="Pfam" id="PF05175">
    <property type="entry name" value="MTS"/>
    <property type="match status" value="1"/>
</dbReference>